<reference evidence="7 8" key="1">
    <citation type="submission" date="2024-02" db="EMBL/GenBank/DDBJ databases">
        <title>A draft genome for the cacao thread blight pathogen Marasmius crinis-equi.</title>
        <authorList>
            <person name="Cohen S.P."/>
            <person name="Baruah I.K."/>
            <person name="Amoako-Attah I."/>
            <person name="Bukari Y."/>
            <person name="Meinhardt L.W."/>
            <person name="Bailey B.A."/>
        </authorList>
    </citation>
    <scope>NUCLEOTIDE SEQUENCE [LARGE SCALE GENOMIC DNA]</scope>
    <source>
        <strain evidence="7 8">GH-76</strain>
    </source>
</reference>
<dbReference type="InterPro" id="IPR015421">
    <property type="entry name" value="PyrdxlP-dep_Trfase_major"/>
</dbReference>
<comment type="caution">
    <text evidence="7">The sequence shown here is derived from an EMBL/GenBank/DDBJ whole genome shotgun (WGS) entry which is preliminary data.</text>
</comment>
<dbReference type="Gene3D" id="3.90.1150.10">
    <property type="entry name" value="Aspartate Aminotransferase, domain 1"/>
    <property type="match status" value="1"/>
</dbReference>
<evidence type="ECO:0008006" key="9">
    <source>
        <dbReference type="Google" id="ProtNLM"/>
    </source>
</evidence>
<dbReference type="PANTHER" id="PTHR11999">
    <property type="entry name" value="GROUP II PYRIDOXAL-5-PHOSPHATE DECARBOXYLASE"/>
    <property type="match status" value="1"/>
</dbReference>
<dbReference type="PROSITE" id="PS00392">
    <property type="entry name" value="DDC_GAD_HDC_YDC"/>
    <property type="match status" value="1"/>
</dbReference>
<dbReference type="InterPro" id="IPR015424">
    <property type="entry name" value="PyrdxlP-dep_Trfase"/>
</dbReference>
<dbReference type="PANTHER" id="PTHR11999:SF70">
    <property type="entry name" value="MIP05841P"/>
    <property type="match status" value="1"/>
</dbReference>
<dbReference type="Proteomes" id="UP001465976">
    <property type="component" value="Unassembled WGS sequence"/>
</dbReference>
<evidence type="ECO:0000313" key="8">
    <source>
        <dbReference type="Proteomes" id="UP001465976"/>
    </source>
</evidence>
<dbReference type="SUPFAM" id="SSF53383">
    <property type="entry name" value="PLP-dependent transferases"/>
    <property type="match status" value="1"/>
</dbReference>
<accession>A0ABR3FQM2</accession>
<sequence length="395" mass="44573">MDWAAQMFGLDPAFYNSSGVGGGCLQTTASDTALITVVAARSSYMARHPETKFEELIIYVSTQTHSLGLKAALVLGLQIRALEVKAEDNFALRGSTLRAALEEDSKAGKKTFILSERQARFWNEYIFLTKRILVATVGTTSSGAIDNLPEIKEVAKDYPDLKIHVDAAWLGISLVCPEFRDKCYLKEINEIADSFCTNFHKWGLTNFDASAMWVRDRKYLTEALDITPPFLRTAHGEAGTVIEFRNWHLGLGRRYRSIKLWFVLRGFGVEGFQAHIRKTISLNESFVKHVKDSPLFKLVTPPSFSLSVFRLVPKPQAPDGPLASEQTLNELNQLFYGRINARKDIMLTQTKLNETFCIRFATGSRYTEEEHVEKAFNILTQEANLTLEAWKQTSQ</sequence>
<keyword evidence="5 6" id="KW-0456">Lyase</keyword>
<dbReference type="Gene3D" id="3.40.640.10">
    <property type="entry name" value="Type I PLP-dependent aspartate aminotransferase-like (Major domain)"/>
    <property type="match status" value="1"/>
</dbReference>
<dbReference type="InterPro" id="IPR002129">
    <property type="entry name" value="PyrdxlP-dep_de-COase"/>
</dbReference>
<proteinExistence type="inferred from homology"/>
<dbReference type="InterPro" id="IPR021115">
    <property type="entry name" value="Pyridoxal-P_BS"/>
</dbReference>
<evidence type="ECO:0000313" key="7">
    <source>
        <dbReference type="EMBL" id="KAL0577748.1"/>
    </source>
</evidence>
<dbReference type="EMBL" id="JBAHYK010000140">
    <property type="protein sequence ID" value="KAL0577748.1"/>
    <property type="molecule type" value="Genomic_DNA"/>
</dbReference>
<evidence type="ECO:0000256" key="5">
    <source>
        <dbReference type="ARBA" id="ARBA00023239"/>
    </source>
</evidence>
<dbReference type="InterPro" id="IPR015422">
    <property type="entry name" value="PyrdxlP-dep_Trfase_small"/>
</dbReference>
<evidence type="ECO:0000256" key="6">
    <source>
        <dbReference type="RuleBase" id="RU000382"/>
    </source>
</evidence>
<gene>
    <name evidence="7" type="ORF">V5O48_004242</name>
</gene>
<dbReference type="PRINTS" id="PR00800">
    <property type="entry name" value="YHDCRBOXLASE"/>
</dbReference>
<comment type="cofactor">
    <cofactor evidence="1 6">
        <name>pyridoxal 5'-phosphate</name>
        <dbReference type="ChEBI" id="CHEBI:597326"/>
    </cofactor>
</comment>
<organism evidence="7 8">
    <name type="scientific">Marasmius crinis-equi</name>
    <dbReference type="NCBI Taxonomy" id="585013"/>
    <lineage>
        <taxon>Eukaryota</taxon>
        <taxon>Fungi</taxon>
        <taxon>Dikarya</taxon>
        <taxon>Basidiomycota</taxon>
        <taxon>Agaricomycotina</taxon>
        <taxon>Agaricomycetes</taxon>
        <taxon>Agaricomycetidae</taxon>
        <taxon>Agaricales</taxon>
        <taxon>Marasmiineae</taxon>
        <taxon>Marasmiaceae</taxon>
        <taxon>Marasmius</taxon>
    </lineage>
</organism>
<keyword evidence="4 6" id="KW-0663">Pyridoxal phosphate</keyword>
<evidence type="ECO:0000256" key="1">
    <source>
        <dbReference type="ARBA" id="ARBA00001933"/>
    </source>
</evidence>
<name>A0ABR3FQM2_9AGAR</name>
<keyword evidence="3" id="KW-0210">Decarboxylase</keyword>
<keyword evidence="8" id="KW-1185">Reference proteome</keyword>
<evidence type="ECO:0000256" key="2">
    <source>
        <dbReference type="ARBA" id="ARBA00009533"/>
    </source>
</evidence>
<protein>
    <recommendedName>
        <fullName evidence="9">Aromatic-L-amino-acid decarboxylase</fullName>
    </recommendedName>
</protein>
<comment type="similarity">
    <text evidence="2 6">Belongs to the group II decarboxylase family.</text>
</comment>
<dbReference type="InterPro" id="IPR010977">
    <property type="entry name" value="Aromatic_deC"/>
</dbReference>
<evidence type="ECO:0000256" key="3">
    <source>
        <dbReference type="ARBA" id="ARBA00022793"/>
    </source>
</evidence>
<evidence type="ECO:0000256" key="4">
    <source>
        <dbReference type="ARBA" id="ARBA00022898"/>
    </source>
</evidence>
<dbReference type="Pfam" id="PF00282">
    <property type="entry name" value="Pyridoxal_deC"/>
    <property type="match status" value="2"/>
</dbReference>